<accession>A0A9P6HUS3</accession>
<reference evidence="2" key="1">
    <citation type="submission" date="2020-03" db="EMBL/GenBank/DDBJ databases">
        <authorList>
            <person name="He L."/>
        </authorList>
    </citation>
    <scope>NUCLEOTIDE SEQUENCE</scope>
    <source>
        <strain evidence="2">CkLH20</strain>
    </source>
</reference>
<protein>
    <recommendedName>
        <fullName evidence="1">DUF7708 domain-containing protein</fullName>
    </recommendedName>
</protein>
<sequence length="430" mass="48537">MTLAIRRQTLAQADKARQTVATEFVGEFSGIIEIVKGADQGYGGAGYTALSVLLAVAVNTKRKDDLVSEALNNLKREYSRMVLLSEIYHTPMMSMYITTVFKLGIEFMQEAISHYSRPTWRRLWDAVVRPPFLLNRKVSEISAAMIQIEKERDTLLTKSVHVLHIKMDHMTENVAQLQGDLDQIHTNDEKKRLVTLRSELLRYLIQPNKTVDDYSRLLNGAFDLPPGLPRFGADQVMQEKAYAAWKNSRSNCMLVVTAIEVASALKREASIDAAYGGVAVVDLYCQKADFMTDKDQATSLGVVVSLLFQLLEANPSTLRDVSKFDSLRQRIAEVDGAGSRGLDVAFGLLSDILGHFDLVYIVLDRVDRIRGDFLRIMLTRLMVSRRNGPKIRAFCVACSNKEGMRKSLKELEEEMDDKNLILFQKDQSRF</sequence>
<evidence type="ECO:0000313" key="2">
    <source>
        <dbReference type="EMBL" id="KAF9870784.1"/>
    </source>
</evidence>
<keyword evidence="3" id="KW-1185">Reference proteome</keyword>
<gene>
    <name evidence="2" type="ORF">CkaCkLH20_11683</name>
</gene>
<dbReference type="Proteomes" id="UP000781932">
    <property type="component" value="Unassembled WGS sequence"/>
</dbReference>
<dbReference type="EMBL" id="JAATWM020000050">
    <property type="protein sequence ID" value="KAF9870784.1"/>
    <property type="molecule type" value="Genomic_DNA"/>
</dbReference>
<dbReference type="AlphaFoldDB" id="A0A9P6HUS3"/>
<dbReference type="RefSeq" id="XP_038740245.1">
    <property type="nucleotide sequence ID" value="XM_038894397.1"/>
</dbReference>
<dbReference type="OrthoDB" id="5389929at2759"/>
<evidence type="ECO:0000259" key="1">
    <source>
        <dbReference type="Pfam" id="PF24809"/>
    </source>
</evidence>
<comment type="caution">
    <text evidence="2">The sequence shown here is derived from an EMBL/GenBank/DDBJ whole genome shotgun (WGS) entry which is preliminary data.</text>
</comment>
<evidence type="ECO:0000313" key="3">
    <source>
        <dbReference type="Proteomes" id="UP000781932"/>
    </source>
</evidence>
<dbReference type="GeneID" id="62167471"/>
<proteinExistence type="predicted"/>
<dbReference type="InterPro" id="IPR056125">
    <property type="entry name" value="DUF7708"/>
</dbReference>
<feature type="domain" description="DUF7708" evidence="1">
    <location>
        <begin position="22"/>
        <end position="154"/>
    </location>
</feature>
<organism evidence="2 3">
    <name type="scientific">Colletotrichum karsti</name>
    <dbReference type="NCBI Taxonomy" id="1095194"/>
    <lineage>
        <taxon>Eukaryota</taxon>
        <taxon>Fungi</taxon>
        <taxon>Dikarya</taxon>
        <taxon>Ascomycota</taxon>
        <taxon>Pezizomycotina</taxon>
        <taxon>Sordariomycetes</taxon>
        <taxon>Hypocreomycetidae</taxon>
        <taxon>Glomerellales</taxon>
        <taxon>Glomerellaceae</taxon>
        <taxon>Colletotrichum</taxon>
        <taxon>Colletotrichum boninense species complex</taxon>
    </lineage>
</organism>
<reference evidence="2" key="2">
    <citation type="submission" date="2020-11" db="EMBL/GenBank/DDBJ databases">
        <title>Whole genome sequencing of Colletotrichum sp.</title>
        <authorList>
            <person name="Li H."/>
        </authorList>
    </citation>
    <scope>NUCLEOTIDE SEQUENCE</scope>
    <source>
        <strain evidence="2">CkLH20</strain>
    </source>
</reference>
<dbReference type="Pfam" id="PF24809">
    <property type="entry name" value="DUF7708"/>
    <property type="match status" value="1"/>
</dbReference>
<name>A0A9P6HUS3_9PEZI</name>